<evidence type="ECO:0000313" key="1">
    <source>
        <dbReference type="EnsemblMetazoa" id="tetur33g00720.1"/>
    </source>
</evidence>
<dbReference type="Gene3D" id="2.70.98.30">
    <property type="entry name" value="Golgi alpha-mannosidase II, domain 4"/>
    <property type="match status" value="1"/>
</dbReference>
<reference evidence="2" key="1">
    <citation type="submission" date="2011-08" db="EMBL/GenBank/DDBJ databases">
        <authorList>
            <person name="Rombauts S."/>
        </authorList>
    </citation>
    <scope>NUCLEOTIDE SEQUENCE</scope>
    <source>
        <strain evidence="2">London</strain>
    </source>
</reference>
<dbReference type="SUPFAM" id="SSF74650">
    <property type="entry name" value="Galactose mutarotase-like"/>
    <property type="match status" value="1"/>
</dbReference>
<dbReference type="GO" id="GO:0030246">
    <property type="term" value="F:carbohydrate binding"/>
    <property type="evidence" value="ECO:0007669"/>
    <property type="project" value="InterPro"/>
</dbReference>
<keyword evidence="2" id="KW-1185">Reference proteome</keyword>
<accession>T1L2F2</accession>
<sequence>MEGLPYRLCHIKIPQVGVNLHFNPNAIDPIANDLVYSEQMLHRMILKAENTRNNIYGMIIGPSKGTLEMMLDRRTLNDDYRGVGEPIIDNKLTCSKFLLVFEDFTDTQTKPQFSSSSSSFQY</sequence>
<dbReference type="InterPro" id="IPR011013">
    <property type="entry name" value="Gal_mutarotase_sf_dom"/>
</dbReference>
<dbReference type="GO" id="GO:0005975">
    <property type="term" value="P:carbohydrate metabolic process"/>
    <property type="evidence" value="ECO:0007669"/>
    <property type="project" value="InterPro"/>
</dbReference>
<reference evidence="1" key="2">
    <citation type="submission" date="2015-06" db="UniProtKB">
        <authorList>
            <consortium name="EnsemblMetazoa"/>
        </authorList>
    </citation>
    <scope>IDENTIFICATION</scope>
</reference>
<protein>
    <submittedName>
        <fullName evidence="1">Uncharacterized protein</fullName>
    </submittedName>
</protein>
<dbReference type="EnsemblMetazoa" id="tetur33g00720.1">
    <property type="protein sequence ID" value="tetur33g00720.1"/>
    <property type="gene ID" value="tetur33g00720"/>
</dbReference>
<evidence type="ECO:0000313" key="2">
    <source>
        <dbReference type="Proteomes" id="UP000015104"/>
    </source>
</evidence>
<dbReference type="AlphaFoldDB" id="T1L2F2"/>
<dbReference type="HOGENOM" id="CLU_2029647_0_0_1"/>
<organism evidence="1 2">
    <name type="scientific">Tetranychus urticae</name>
    <name type="common">Two-spotted spider mite</name>
    <dbReference type="NCBI Taxonomy" id="32264"/>
    <lineage>
        <taxon>Eukaryota</taxon>
        <taxon>Metazoa</taxon>
        <taxon>Ecdysozoa</taxon>
        <taxon>Arthropoda</taxon>
        <taxon>Chelicerata</taxon>
        <taxon>Arachnida</taxon>
        <taxon>Acari</taxon>
        <taxon>Acariformes</taxon>
        <taxon>Trombidiformes</taxon>
        <taxon>Prostigmata</taxon>
        <taxon>Eleutherengona</taxon>
        <taxon>Raphignathae</taxon>
        <taxon>Tetranychoidea</taxon>
        <taxon>Tetranychidae</taxon>
        <taxon>Tetranychus</taxon>
    </lineage>
</organism>
<dbReference type="EMBL" id="CAEY01000947">
    <property type="status" value="NOT_ANNOTATED_CDS"/>
    <property type="molecule type" value="Genomic_DNA"/>
</dbReference>
<name>T1L2F2_TETUR</name>
<proteinExistence type="predicted"/>
<dbReference type="GO" id="GO:0003824">
    <property type="term" value="F:catalytic activity"/>
    <property type="evidence" value="ECO:0007669"/>
    <property type="project" value="InterPro"/>
</dbReference>
<dbReference type="Proteomes" id="UP000015104">
    <property type="component" value="Unassembled WGS sequence"/>
</dbReference>